<protein>
    <submittedName>
        <fullName evidence="2">Uncharacterized protein</fullName>
    </submittedName>
</protein>
<comment type="caution">
    <text evidence="2">The sequence shown here is derived from an EMBL/GenBank/DDBJ whole genome shotgun (WGS) entry which is preliminary data.</text>
</comment>
<accession>A0A0G0HLM6</accession>
<name>A0A0G0HLM6_9BACT</name>
<proteinExistence type="predicted"/>
<evidence type="ECO:0000313" key="3">
    <source>
        <dbReference type="Proteomes" id="UP000034333"/>
    </source>
</evidence>
<dbReference type="EMBL" id="LBTN01000032">
    <property type="protein sequence ID" value="KKQ39470.1"/>
    <property type="molecule type" value="Genomic_DNA"/>
</dbReference>
<feature type="region of interest" description="Disordered" evidence="1">
    <location>
        <begin position="57"/>
        <end position="85"/>
    </location>
</feature>
<evidence type="ECO:0000256" key="1">
    <source>
        <dbReference type="SAM" id="MobiDB-lite"/>
    </source>
</evidence>
<dbReference type="Proteomes" id="UP000034333">
    <property type="component" value="Unassembled WGS sequence"/>
</dbReference>
<evidence type="ECO:0000313" key="2">
    <source>
        <dbReference type="EMBL" id="KKQ39470.1"/>
    </source>
</evidence>
<gene>
    <name evidence="2" type="ORF">US58_C0032G0009</name>
</gene>
<dbReference type="AlphaFoldDB" id="A0A0G0HLM6"/>
<reference evidence="2 3" key="1">
    <citation type="journal article" date="2015" name="Nature">
        <title>rRNA introns, odd ribosomes, and small enigmatic genomes across a large radiation of phyla.</title>
        <authorList>
            <person name="Brown C.T."/>
            <person name="Hug L.A."/>
            <person name="Thomas B.C."/>
            <person name="Sharon I."/>
            <person name="Castelle C.J."/>
            <person name="Singh A."/>
            <person name="Wilkins M.J."/>
            <person name="Williams K.H."/>
            <person name="Banfield J.F."/>
        </authorList>
    </citation>
    <scope>NUCLEOTIDE SEQUENCE [LARGE SCALE GENOMIC DNA]</scope>
</reference>
<organism evidence="2 3">
    <name type="scientific">Candidatus Magasanikbacteria bacterium GW2011_GWA2_37_8</name>
    <dbReference type="NCBI Taxonomy" id="1619036"/>
    <lineage>
        <taxon>Bacteria</taxon>
        <taxon>Candidatus Magasanikiibacteriota</taxon>
    </lineage>
</organism>
<feature type="compositionally biased region" description="Basic and acidic residues" evidence="1">
    <location>
        <begin position="65"/>
        <end position="76"/>
    </location>
</feature>
<feature type="region of interest" description="Disordered" evidence="1">
    <location>
        <begin position="178"/>
        <end position="208"/>
    </location>
</feature>
<sequence length="208" mass="23491">MGRERFILPRGLRLLRHPGLPGHVLQRERWPVRPSRRRHGGRAHLGHHVQHVPVRRAGRQVGRAHRTDPGPRAHADRPRHHLGWAGTWPRARRPVVDHTPDDAGRHFLHRAGLRHVSARCLRRCAPDGYTCPSNHGLRHAVCAHEPGRLAALVLLAGAQGRRHRWSFLGLYRVHGTRPRAHHHHPQQEGRGDGAGQCEKGQGRGGRCC</sequence>